<organism evidence="2">
    <name type="scientific">Hexamita inflata</name>
    <dbReference type="NCBI Taxonomy" id="28002"/>
    <lineage>
        <taxon>Eukaryota</taxon>
        <taxon>Metamonada</taxon>
        <taxon>Diplomonadida</taxon>
        <taxon>Hexamitidae</taxon>
        <taxon>Hexamitinae</taxon>
        <taxon>Hexamita</taxon>
    </lineage>
</organism>
<evidence type="ECO:0000313" key="2">
    <source>
        <dbReference type="EMBL" id="CAI9964147.1"/>
    </source>
</evidence>
<comment type="caution">
    <text evidence="2">The sequence shown here is derived from an EMBL/GenBank/DDBJ whole genome shotgun (WGS) entry which is preliminary data.</text>
</comment>
<dbReference type="EMBL" id="CATOUU010000972">
    <property type="protein sequence ID" value="CAI9964147.1"/>
    <property type="molecule type" value="Genomic_DNA"/>
</dbReference>
<gene>
    <name evidence="3" type="ORF">HINF_LOCUS14877</name>
    <name evidence="2" type="ORF">HINF_LOCUS51792</name>
</gene>
<evidence type="ECO:0000256" key="1">
    <source>
        <dbReference type="SAM" id="MobiDB-lite"/>
    </source>
</evidence>
<proteinExistence type="predicted"/>
<feature type="compositionally biased region" description="Basic and acidic residues" evidence="1">
    <location>
        <begin position="655"/>
        <end position="672"/>
    </location>
</feature>
<reference evidence="2" key="1">
    <citation type="submission" date="2023-06" db="EMBL/GenBank/DDBJ databases">
        <authorList>
            <person name="Kurt Z."/>
        </authorList>
    </citation>
    <scope>NUCLEOTIDE SEQUENCE</scope>
</reference>
<dbReference type="AlphaFoldDB" id="A0AA86QVV7"/>
<protein>
    <submittedName>
        <fullName evidence="2">Uncharacterized protein</fullName>
    </submittedName>
</protein>
<accession>A0AA86QVV7</accession>
<sequence length="706" mass="81039">MQPYNNQLMAAATPSYCAYCKRFIPETNSCRQELNNIYCPDHVNNSCSSTASEAYTFGNFRLTYDETQVQISFDPNAILAYNELSALIMRTPLVLLGLKRCFQLEIFKMPQNSADTTPKEVQINQENERVNLSFQFAEPAVQQVTADYDQQAQPELFDYQKSQKLSQLQINPKFVISNQMHFQYQSLDIHIICSLPPAQCKQLYGQYAVNYVLRADLAQPLLNLYPACDYITEEFAFLMFKPLMHQVARIVSFDKSSKSIFTPVSAQHKHKSEQANFFKLENNDSFELENAHLLNEQHVLVYVHALCDSACIASSKRKERQTAAFARNYICMNQFMSRFSYAQLALKDESLPDIQLLVPSQIVPAKLVLELFSRFVPIQQTVSMTWDYESNFQNTYVRFLDENMNVMEKIIEQMSTENKDASLRVNREKTNAKPNYVQAALILDLGQFYQSIPKPAKSDEDKKLAGTSGHVILEPMWQNTFVQARVSFPNYQFNTQTCADLRRGGVVKGENTQLGSGQILLDHRNLLTDKIGTFFEFACLDELVSDTATITLDSVLSENIFSDTSIEQQSDLTLPPLQIETVRPKYLQINTSNFDLNEYQTKIFLDDFVFDFNKVKLLCQKNAQVHILGNVFSQASYLKEEQKEELEVRNVVFETKEESESIKEEQEVKSETGEGEDVFEDENQETDSEYEAGDDTEDEAEEYDDE</sequence>
<dbReference type="Proteomes" id="UP001642409">
    <property type="component" value="Unassembled WGS sequence"/>
</dbReference>
<dbReference type="EMBL" id="CAXDID020000035">
    <property type="protein sequence ID" value="CAL5996673.1"/>
    <property type="molecule type" value="Genomic_DNA"/>
</dbReference>
<feature type="compositionally biased region" description="Acidic residues" evidence="1">
    <location>
        <begin position="673"/>
        <end position="706"/>
    </location>
</feature>
<name>A0AA86QVV7_9EUKA</name>
<evidence type="ECO:0000313" key="3">
    <source>
        <dbReference type="EMBL" id="CAL5996673.1"/>
    </source>
</evidence>
<feature type="region of interest" description="Disordered" evidence="1">
    <location>
        <begin position="655"/>
        <end position="706"/>
    </location>
</feature>
<keyword evidence="4" id="KW-1185">Reference proteome</keyword>
<reference evidence="3 4" key="2">
    <citation type="submission" date="2024-07" db="EMBL/GenBank/DDBJ databases">
        <authorList>
            <person name="Akdeniz Z."/>
        </authorList>
    </citation>
    <scope>NUCLEOTIDE SEQUENCE [LARGE SCALE GENOMIC DNA]</scope>
</reference>
<evidence type="ECO:0000313" key="4">
    <source>
        <dbReference type="Proteomes" id="UP001642409"/>
    </source>
</evidence>